<evidence type="ECO:0000313" key="2">
    <source>
        <dbReference type="EMBL" id="MDN5202907.1"/>
    </source>
</evidence>
<evidence type="ECO:0000259" key="1">
    <source>
        <dbReference type="Pfam" id="PF13380"/>
    </source>
</evidence>
<name>A0ABT8KSD8_9BACT</name>
<dbReference type="RefSeq" id="WP_346752926.1">
    <property type="nucleotide sequence ID" value="NZ_JAUJEA010000005.1"/>
</dbReference>
<feature type="domain" description="CoA-binding" evidence="1">
    <location>
        <begin position="2"/>
        <end position="116"/>
    </location>
</feature>
<sequence>MKKTVVLGASTKPGRYASIASNLLVSHGHKIVPVGIKSGVVANEEILDLRSLPEIPEVDTITMYIGTANQPAWYDYILSLKPKRIIFNPGTENQELKQMAEEDGIEVVYGCTLVMLRLGRY</sequence>
<protein>
    <submittedName>
        <fullName evidence="2">CoA-binding protein</fullName>
    </submittedName>
</protein>
<dbReference type="InterPro" id="IPR036291">
    <property type="entry name" value="NAD(P)-bd_dom_sf"/>
</dbReference>
<dbReference type="InterPro" id="IPR003781">
    <property type="entry name" value="CoA-bd"/>
</dbReference>
<reference evidence="2" key="1">
    <citation type="submission" date="2023-06" db="EMBL/GenBank/DDBJ databases">
        <title>Genomic of Parafulvivirga corallium.</title>
        <authorList>
            <person name="Wang G."/>
        </authorList>
    </citation>
    <scope>NUCLEOTIDE SEQUENCE</scope>
    <source>
        <strain evidence="2">BMA10</strain>
    </source>
</reference>
<gene>
    <name evidence="2" type="ORF">QQ008_16070</name>
</gene>
<dbReference type="SUPFAM" id="SSF51735">
    <property type="entry name" value="NAD(P)-binding Rossmann-fold domains"/>
    <property type="match status" value="1"/>
</dbReference>
<keyword evidence="3" id="KW-1185">Reference proteome</keyword>
<comment type="caution">
    <text evidence="2">The sequence shown here is derived from an EMBL/GenBank/DDBJ whole genome shotgun (WGS) entry which is preliminary data.</text>
</comment>
<evidence type="ECO:0000313" key="3">
    <source>
        <dbReference type="Proteomes" id="UP001172082"/>
    </source>
</evidence>
<dbReference type="Pfam" id="PF13380">
    <property type="entry name" value="CoA_binding_2"/>
    <property type="match status" value="1"/>
</dbReference>
<dbReference type="Proteomes" id="UP001172082">
    <property type="component" value="Unassembled WGS sequence"/>
</dbReference>
<proteinExistence type="predicted"/>
<dbReference type="EMBL" id="JAUJEA010000005">
    <property type="protein sequence ID" value="MDN5202907.1"/>
    <property type="molecule type" value="Genomic_DNA"/>
</dbReference>
<organism evidence="2 3">
    <name type="scientific">Splendidivirga corallicola</name>
    <dbReference type="NCBI Taxonomy" id="3051826"/>
    <lineage>
        <taxon>Bacteria</taxon>
        <taxon>Pseudomonadati</taxon>
        <taxon>Bacteroidota</taxon>
        <taxon>Cytophagia</taxon>
        <taxon>Cytophagales</taxon>
        <taxon>Splendidivirgaceae</taxon>
        <taxon>Splendidivirga</taxon>
    </lineage>
</organism>
<accession>A0ABT8KSD8</accession>
<dbReference type="Gene3D" id="3.40.50.720">
    <property type="entry name" value="NAD(P)-binding Rossmann-like Domain"/>
    <property type="match status" value="1"/>
</dbReference>